<evidence type="ECO:0000313" key="11">
    <source>
        <dbReference type="Proteomes" id="UP000054537"/>
    </source>
</evidence>
<organism evidence="10 11">
    <name type="scientific">Actinoplanes utahensis</name>
    <dbReference type="NCBI Taxonomy" id="1869"/>
    <lineage>
        <taxon>Bacteria</taxon>
        <taxon>Bacillati</taxon>
        <taxon>Actinomycetota</taxon>
        <taxon>Actinomycetes</taxon>
        <taxon>Micromonosporales</taxon>
        <taxon>Micromonosporaceae</taxon>
        <taxon>Actinoplanes</taxon>
    </lineage>
</organism>
<dbReference type="PANTHER" id="PTHR22600">
    <property type="entry name" value="BETA-HEXOSAMINIDASE"/>
    <property type="match status" value="1"/>
</dbReference>
<dbReference type="GO" id="GO:0016020">
    <property type="term" value="C:membrane"/>
    <property type="evidence" value="ECO:0007669"/>
    <property type="project" value="TreeGrafter"/>
</dbReference>
<accession>A0A0A6UA91</accession>
<dbReference type="eggNOG" id="COG3525">
    <property type="taxonomic scope" value="Bacteria"/>
</dbReference>
<dbReference type="Pfam" id="PF00728">
    <property type="entry name" value="Glyco_hydro_20"/>
    <property type="match status" value="2"/>
</dbReference>
<evidence type="ECO:0000256" key="3">
    <source>
        <dbReference type="ARBA" id="ARBA00012663"/>
    </source>
</evidence>
<evidence type="ECO:0000256" key="5">
    <source>
        <dbReference type="ARBA" id="ARBA00023295"/>
    </source>
</evidence>
<keyword evidence="5" id="KW-0326">Glycosidase</keyword>
<dbReference type="RefSeq" id="WP_043533045.1">
    <property type="nucleotide sequence ID" value="NZ_BAABKU010000003.1"/>
</dbReference>
<reference evidence="10 11" key="1">
    <citation type="submission" date="2014-10" db="EMBL/GenBank/DDBJ databases">
        <title>Draft genome sequence of Actinoplanes utahensis NRRL 12052.</title>
        <authorList>
            <person name="Velasco-Bucheli B."/>
            <person name="del Cerro C."/>
            <person name="Hormigo D."/>
            <person name="Garcia J.L."/>
            <person name="Acebal C."/>
            <person name="Arroyo M."/>
            <person name="de la Mata I."/>
        </authorList>
    </citation>
    <scope>NUCLEOTIDE SEQUENCE [LARGE SCALE GENOMIC DNA]</scope>
    <source>
        <strain evidence="10 11">NRRL 12052</strain>
    </source>
</reference>
<dbReference type="InterPro" id="IPR017853">
    <property type="entry name" value="GH"/>
</dbReference>
<dbReference type="STRING" id="1869.MB27_38525"/>
<evidence type="ECO:0000256" key="6">
    <source>
        <dbReference type="PIRSR" id="PIRSR625705-1"/>
    </source>
</evidence>
<dbReference type="GO" id="GO:0030203">
    <property type="term" value="P:glycosaminoglycan metabolic process"/>
    <property type="evidence" value="ECO:0007669"/>
    <property type="project" value="TreeGrafter"/>
</dbReference>
<keyword evidence="4" id="KW-0378">Hydrolase</keyword>
<dbReference type="InterPro" id="IPR015883">
    <property type="entry name" value="Glyco_hydro_20_cat"/>
</dbReference>
<comment type="similarity">
    <text evidence="2">Belongs to the glycosyl hydrolase 20 family.</text>
</comment>
<proteinExistence type="inferred from homology"/>
<dbReference type="Gene3D" id="3.20.20.80">
    <property type="entry name" value="Glycosidases"/>
    <property type="match status" value="1"/>
</dbReference>
<feature type="domain" description="Glycoside hydrolase family 20 catalytic" evidence="8">
    <location>
        <begin position="165"/>
        <end position="333"/>
    </location>
</feature>
<dbReference type="GO" id="GO:0004563">
    <property type="term" value="F:beta-N-acetylhexosaminidase activity"/>
    <property type="evidence" value="ECO:0007669"/>
    <property type="project" value="UniProtKB-EC"/>
</dbReference>
<dbReference type="Proteomes" id="UP000054537">
    <property type="component" value="Unassembled WGS sequence"/>
</dbReference>
<evidence type="ECO:0000313" key="10">
    <source>
        <dbReference type="EMBL" id="KHD72376.1"/>
    </source>
</evidence>
<evidence type="ECO:0000256" key="7">
    <source>
        <dbReference type="SAM" id="SignalP"/>
    </source>
</evidence>
<dbReference type="PANTHER" id="PTHR22600:SF57">
    <property type="entry name" value="BETA-N-ACETYLHEXOSAMINIDASE"/>
    <property type="match status" value="1"/>
</dbReference>
<name>A0A0A6UA91_ACTUT</name>
<evidence type="ECO:0000256" key="4">
    <source>
        <dbReference type="ARBA" id="ARBA00022801"/>
    </source>
</evidence>
<evidence type="ECO:0000256" key="2">
    <source>
        <dbReference type="ARBA" id="ARBA00006285"/>
    </source>
</evidence>
<dbReference type="PRINTS" id="PR00738">
    <property type="entry name" value="GLHYDRLASE20"/>
</dbReference>
<dbReference type="SUPFAM" id="SSF51445">
    <property type="entry name" value="(Trans)glycosidases"/>
    <property type="match status" value="1"/>
</dbReference>
<dbReference type="GO" id="GO:0005975">
    <property type="term" value="P:carbohydrate metabolic process"/>
    <property type="evidence" value="ECO:0007669"/>
    <property type="project" value="InterPro"/>
</dbReference>
<dbReference type="Pfam" id="PF02838">
    <property type="entry name" value="Glyco_hydro_20b"/>
    <property type="match status" value="1"/>
</dbReference>
<feature type="signal peptide" evidence="7">
    <location>
        <begin position="1"/>
        <end position="21"/>
    </location>
</feature>
<dbReference type="InterPro" id="IPR015882">
    <property type="entry name" value="HEX_bac_N"/>
</dbReference>
<dbReference type="InterPro" id="IPR025705">
    <property type="entry name" value="Beta_hexosaminidase_sua/sub"/>
</dbReference>
<evidence type="ECO:0000259" key="8">
    <source>
        <dbReference type="Pfam" id="PF00728"/>
    </source>
</evidence>
<dbReference type="CDD" id="cd06568">
    <property type="entry name" value="GH20_SpHex_like"/>
    <property type="match status" value="1"/>
</dbReference>
<dbReference type="OrthoDB" id="9763537at2"/>
<keyword evidence="11" id="KW-1185">Reference proteome</keyword>
<feature type="active site" description="Proton donor" evidence="6">
    <location>
        <position position="330"/>
    </location>
</feature>
<dbReference type="InterPro" id="IPR029018">
    <property type="entry name" value="Hex-like_dom2"/>
</dbReference>
<keyword evidence="7" id="KW-0732">Signal</keyword>
<evidence type="ECO:0000256" key="1">
    <source>
        <dbReference type="ARBA" id="ARBA00001231"/>
    </source>
</evidence>
<comment type="catalytic activity">
    <reaction evidence="1">
        <text>Hydrolysis of terminal non-reducing N-acetyl-D-hexosamine residues in N-acetyl-beta-D-hexosaminides.</text>
        <dbReference type="EC" id="3.2.1.52"/>
    </reaction>
</comment>
<dbReference type="EMBL" id="JRTT01000137">
    <property type="protein sequence ID" value="KHD72376.1"/>
    <property type="molecule type" value="Genomic_DNA"/>
</dbReference>
<dbReference type="AlphaFoldDB" id="A0A0A6UA91"/>
<sequence length="520" mass="56929">MRLSRLAVTLVVALPLVTATASSGSPPGGAITLSDVIPAVAEAIPAPGDGFRLTGSTTITASGAATPVAGLLAEALRPATGLPLPIIAGGGAETIALVLEPGHPDEGYRLHIRSQGVELRASRPAGLFAGVQTLRQLLPPEIESKTPRRLRWVLPGGQIKDHPRYAYRGAMLDLARHFHEPAEIRRYIDQISRFKINHLHLHLSDDQGWRIEIDSWSRLTEVGGAPGTGVGGRGGGFLTKDDYRELVRYAADRHITVVPEIDMPGHVNAAQVAYPELTCDGKAPRQRTDMRVGYSSLCAHDETTYRFVEDVIRELAEMTPGPYLHIGGDEAMSTPHGSYLIFQKRVLPLVRKYGKIPYGWHEIAQSPAAAQTGAVIQFWGQESSHPAVATSVADGARVVLSPADRVYLDMRYDLLTPLGLAWAGHIEVRDAYDWDPGRLLYGVPEEKVLGVEAPLWSETLRSSADIEFMAFPRLPAIAELGWSPRSTHDWESFRARLGAYGPRWTHQGVRFHRSTQIHWS</sequence>
<dbReference type="SUPFAM" id="SSF55545">
    <property type="entry name" value="beta-N-acetylhexosaminidase-like domain"/>
    <property type="match status" value="1"/>
</dbReference>
<evidence type="ECO:0000259" key="9">
    <source>
        <dbReference type="Pfam" id="PF02838"/>
    </source>
</evidence>
<feature type="domain" description="Beta-hexosaminidase bacterial type N-terminal" evidence="9">
    <location>
        <begin position="35"/>
        <end position="162"/>
    </location>
</feature>
<protein>
    <recommendedName>
        <fullName evidence="3">beta-N-acetylhexosaminidase</fullName>
        <ecNumber evidence="3">3.2.1.52</ecNumber>
    </recommendedName>
</protein>
<dbReference type="EC" id="3.2.1.52" evidence="3"/>
<feature type="chain" id="PRO_5002033717" description="beta-N-acetylhexosaminidase" evidence="7">
    <location>
        <begin position="22"/>
        <end position="520"/>
    </location>
</feature>
<feature type="domain" description="Glycoside hydrolase family 20 catalytic" evidence="8">
    <location>
        <begin position="341"/>
        <end position="484"/>
    </location>
</feature>
<gene>
    <name evidence="10" type="ORF">MB27_38525</name>
</gene>
<comment type="caution">
    <text evidence="10">The sequence shown here is derived from an EMBL/GenBank/DDBJ whole genome shotgun (WGS) entry which is preliminary data.</text>
</comment>
<dbReference type="Gene3D" id="3.30.379.10">
    <property type="entry name" value="Chitobiase/beta-hexosaminidase domain 2-like"/>
    <property type="match status" value="1"/>
</dbReference>